<dbReference type="EMBL" id="PKGZ01000002">
    <property type="protein sequence ID" value="PKY91674.1"/>
    <property type="molecule type" value="Genomic_DNA"/>
</dbReference>
<dbReference type="InterPro" id="IPR001296">
    <property type="entry name" value="Glyco_trans_1"/>
</dbReference>
<feature type="domain" description="Glycosyl transferase family 1" evidence="1">
    <location>
        <begin position="189"/>
        <end position="310"/>
    </location>
</feature>
<evidence type="ECO:0000259" key="1">
    <source>
        <dbReference type="Pfam" id="PF00534"/>
    </source>
</evidence>
<dbReference type="GO" id="GO:0016758">
    <property type="term" value="F:hexosyltransferase activity"/>
    <property type="evidence" value="ECO:0007669"/>
    <property type="project" value="TreeGrafter"/>
</dbReference>
<gene>
    <name evidence="3" type="ORF">CYJ27_03085</name>
</gene>
<evidence type="ECO:0000313" key="3">
    <source>
        <dbReference type="EMBL" id="PKY91674.1"/>
    </source>
</evidence>
<dbReference type="PANTHER" id="PTHR45947:SF3">
    <property type="entry name" value="SULFOQUINOVOSYL TRANSFERASE SQD2"/>
    <property type="match status" value="1"/>
</dbReference>
<dbReference type="PANTHER" id="PTHR45947">
    <property type="entry name" value="SULFOQUINOVOSYL TRANSFERASE SQD2"/>
    <property type="match status" value="1"/>
</dbReference>
<keyword evidence="4" id="KW-1185">Reference proteome</keyword>
<evidence type="ECO:0000313" key="4">
    <source>
        <dbReference type="Proteomes" id="UP000234775"/>
    </source>
</evidence>
<dbReference type="SUPFAM" id="SSF53756">
    <property type="entry name" value="UDP-Glycosyltransferase/glycogen phosphorylase"/>
    <property type="match status" value="1"/>
</dbReference>
<reference evidence="3 4" key="1">
    <citation type="submission" date="2017-12" db="EMBL/GenBank/DDBJ databases">
        <title>Phylogenetic diversity of female urinary microbiome.</title>
        <authorList>
            <person name="Thomas-White K."/>
            <person name="Wolfe A.J."/>
        </authorList>
    </citation>
    <scope>NUCLEOTIDE SEQUENCE [LARGE SCALE GENOMIC DNA]</scope>
    <source>
        <strain evidence="3 4">UMB0844</strain>
    </source>
</reference>
<evidence type="ECO:0000259" key="2">
    <source>
        <dbReference type="Pfam" id="PF13439"/>
    </source>
</evidence>
<comment type="caution">
    <text evidence="3">The sequence shown here is derived from an EMBL/GenBank/DDBJ whole genome shotgun (WGS) entry which is preliminary data.</text>
</comment>
<dbReference type="RefSeq" id="WP_060777075.1">
    <property type="nucleotide sequence ID" value="NZ_CP014159.1"/>
</dbReference>
<dbReference type="AlphaFoldDB" id="A0A0X8FAA1"/>
<protein>
    <submittedName>
        <fullName evidence="3">Glycosyltransferase family 4 protein</fullName>
    </submittedName>
</protein>
<name>A0A0X8FAA1_9LACT</name>
<keyword evidence="3" id="KW-0808">Transferase</keyword>
<dbReference type="InterPro" id="IPR028098">
    <property type="entry name" value="Glyco_trans_4-like_N"/>
</dbReference>
<proteinExistence type="predicted"/>
<dbReference type="CDD" id="cd03817">
    <property type="entry name" value="GT4_UGDG-like"/>
    <property type="match status" value="1"/>
</dbReference>
<dbReference type="Pfam" id="PF00534">
    <property type="entry name" value="Glycos_transf_1"/>
    <property type="match status" value="1"/>
</dbReference>
<dbReference type="Gene3D" id="3.40.50.2000">
    <property type="entry name" value="Glycogen Phosphorylase B"/>
    <property type="match status" value="2"/>
</dbReference>
<feature type="domain" description="Glycosyltransferase subfamily 4-like N-terminal" evidence="2">
    <location>
        <begin position="15"/>
        <end position="177"/>
    </location>
</feature>
<organism evidence="3 4">
    <name type="scientific">Aerococcus christensenii</name>
    <dbReference type="NCBI Taxonomy" id="87541"/>
    <lineage>
        <taxon>Bacteria</taxon>
        <taxon>Bacillati</taxon>
        <taxon>Bacillota</taxon>
        <taxon>Bacilli</taxon>
        <taxon>Lactobacillales</taxon>
        <taxon>Aerococcaceae</taxon>
        <taxon>Aerococcus</taxon>
    </lineage>
</organism>
<sequence>MKVGLFTDTYFPQTSGVATSIQTLKRELEKQGHQVYIFTTTDPESVEEEGVYRFESIPFIFFKERRVAVTTLWPVYRLAKKLDLDIIHTQTEFSMGIMGVMAARKLQIPVVHTYHTWYENYIHYILNGHLVSKAAVRAYTRFFCSLVQQVISPSEMIKEVLTSYRITQPITVIPTGVALPEPLEESRIQNLRERLGLGDDHLMLLSVNRIAQEKNLDTLIQWMPEVLHSVPKARLVLVGDGPEKESLEKLTHSLGLDEEVQFTGMIPHEEVQAYYQAADLYCNLSVTETQGITFIEALANGLPLIAMKNDYLLSLEKRAPFGRLLEHASDFPEAVADYADHREDFCGNVEVLKREISQETFGQRILDLYQRLIKEEKNQQDSDDSSFLKKISENIWPFS</sequence>
<dbReference type="Proteomes" id="UP000234775">
    <property type="component" value="Unassembled WGS sequence"/>
</dbReference>
<dbReference type="Pfam" id="PF13439">
    <property type="entry name" value="Glyco_transf_4"/>
    <property type="match status" value="1"/>
</dbReference>
<dbReference type="KEGG" id="acg:AWM71_05840"/>
<dbReference type="InterPro" id="IPR050194">
    <property type="entry name" value="Glycosyltransferase_grp1"/>
</dbReference>
<accession>A0A0X8FAA1</accession>